<evidence type="ECO:0000256" key="1">
    <source>
        <dbReference type="SAM" id="MobiDB-lite"/>
    </source>
</evidence>
<dbReference type="HOGENOM" id="CLU_030160_0_0_1"/>
<name>W5MNV4_LEPOC</name>
<feature type="region of interest" description="Disordered" evidence="1">
    <location>
        <begin position="601"/>
        <end position="628"/>
    </location>
</feature>
<feature type="compositionally biased region" description="Basic and acidic residues" evidence="1">
    <location>
        <begin position="109"/>
        <end position="133"/>
    </location>
</feature>
<dbReference type="Bgee" id="ENSLOCG00000008285">
    <property type="expression patterns" value="Expressed in testis and 12 other cell types or tissues"/>
</dbReference>
<dbReference type="eggNOG" id="ENOG502R2PC">
    <property type="taxonomic scope" value="Eukaryota"/>
</dbReference>
<accession>W5MNV4</accession>
<feature type="compositionally biased region" description="Basic residues" evidence="1">
    <location>
        <begin position="95"/>
        <end position="108"/>
    </location>
</feature>
<feature type="compositionally biased region" description="Polar residues" evidence="1">
    <location>
        <begin position="186"/>
        <end position="197"/>
    </location>
</feature>
<dbReference type="Ensembl" id="ENSLOCT00000010075.1">
    <property type="protein sequence ID" value="ENSLOCP00000010063.1"/>
    <property type="gene ID" value="ENSLOCG00000008285.1"/>
</dbReference>
<feature type="compositionally biased region" description="Polar residues" evidence="1">
    <location>
        <begin position="236"/>
        <end position="275"/>
    </location>
</feature>
<dbReference type="AlphaFoldDB" id="W5MNV4"/>
<dbReference type="GO" id="GO:1902412">
    <property type="term" value="P:regulation of mitotic cytokinesis"/>
    <property type="evidence" value="ECO:0000318"/>
    <property type="project" value="GO_Central"/>
</dbReference>
<reference evidence="2" key="2">
    <citation type="submission" date="2025-08" db="UniProtKB">
        <authorList>
            <consortium name="Ensembl"/>
        </authorList>
    </citation>
    <scope>IDENTIFICATION</scope>
</reference>
<feature type="region of interest" description="Disordered" evidence="1">
    <location>
        <begin position="438"/>
        <end position="495"/>
    </location>
</feature>
<protein>
    <submittedName>
        <fullName evidence="2">Microtubule-associated protein 9</fullName>
    </submittedName>
</protein>
<feature type="compositionally biased region" description="Polar residues" evidence="1">
    <location>
        <begin position="163"/>
        <end position="175"/>
    </location>
</feature>
<feature type="region of interest" description="Disordered" evidence="1">
    <location>
        <begin position="62"/>
        <end position="300"/>
    </location>
</feature>
<evidence type="ECO:0000313" key="3">
    <source>
        <dbReference type="Proteomes" id="UP000018468"/>
    </source>
</evidence>
<evidence type="ECO:0000313" key="2">
    <source>
        <dbReference type="Ensembl" id="ENSLOCP00000010063.1"/>
    </source>
</evidence>
<feature type="region of interest" description="Disordered" evidence="1">
    <location>
        <begin position="325"/>
        <end position="351"/>
    </location>
</feature>
<feature type="compositionally biased region" description="Basic and acidic residues" evidence="1">
    <location>
        <begin position="62"/>
        <end position="72"/>
    </location>
</feature>
<feature type="region of interest" description="Disordered" evidence="1">
    <location>
        <begin position="1"/>
        <end position="22"/>
    </location>
</feature>
<dbReference type="GO" id="GO:0000281">
    <property type="term" value="P:mitotic cytokinesis"/>
    <property type="evidence" value="ECO:0007669"/>
    <property type="project" value="InterPro"/>
</dbReference>
<keyword evidence="3" id="KW-1185">Reference proteome</keyword>
<dbReference type="InParanoid" id="W5MNV4"/>
<reference evidence="3" key="1">
    <citation type="submission" date="2011-12" db="EMBL/GenBank/DDBJ databases">
        <title>The Draft Genome of Lepisosteus oculatus.</title>
        <authorList>
            <consortium name="The Broad Institute Genome Assembly &amp; Analysis Group"/>
            <consortium name="Computational R&amp;D Group"/>
            <consortium name="and Sequencing Platform"/>
            <person name="Di Palma F."/>
            <person name="Alfoldi J."/>
            <person name="Johnson J."/>
            <person name="Berlin A."/>
            <person name="Gnerre S."/>
            <person name="Jaffe D."/>
            <person name="MacCallum I."/>
            <person name="Young S."/>
            <person name="Walker B.J."/>
            <person name="Lander E.S."/>
            <person name="Lindblad-Toh K."/>
        </authorList>
    </citation>
    <scope>NUCLEOTIDE SEQUENCE [LARGE SCALE GENOMIC DNA]</scope>
</reference>
<feature type="region of interest" description="Disordered" evidence="1">
    <location>
        <begin position="520"/>
        <end position="545"/>
    </location>
</feature>
<dbReference type="GO" id="GO:0000235">
    <property type="term" value="C:astral microtubule"/>
    <property type="evidence" value="ECO:0000318"/>
    <property type="project" value="GO_Central"/>
</dbReference>
<dbReference type="GeneTree" id="ENSGT00730000111184"/>
<proteinExistence type="predicted"/>
<reference evidence="2" key="3">
    <citation type="submission" date="2025-09" db="UniProtKB">
        <authorList>
            <consortium name="Ensembl"/>
        </authorList>
    </citation>
    <scope>IDENTIFICATION</scope>
</reference>
<gene>
    <name evidence="2" type="primary">MAP9</name>
</gene>
<dbReference type="GO" id="GO:0008017">
    <property type="term" value="F:microtubule binding"/>
    <property type="evidence" value="ECO:0000318"/>
    <property type="project" value="GO_Central"/>
</dbReference>
<dbReference type="OMA" id="YENWLVR"/>
<dbReference type="GO" id="GO:0090307">
    <property type="term" value="P:mitotic spindle assembly"/>
    <property type="evidence" value="ECO:0000318"/>
    <property type="project" value="GO_Central"/>
</dbReference>
<sequence length="637" mass="74440">MSEDHFSTTLAYSKSPRVSKRTTFQDELQAAISARTAKYNSEYMNNYSDDFEDDADDDELLKSKKTKSERSKIGKKKHKINDFKLSDDEEENVRPKRVSFLKTRRKSFPTKEEDSDIEVKNGAEVKREEECGHPESSPSLQTETTCQESKTLVPTERSHRESTLSQPSGMTANLSRENEEKPTPQLRESNLKHTPSSGILDDEIPKPRPRQRSHRGSSNTEEDSVGGSEKSPSRPPTSSVSIPLSAEMTSRASSSEGKQNSRSSSPQGCQGNARGNAQKHVPCDGQLSDKSRQGSFTRGMVTQRLKWNRIEDNNEEDVQKLFAPTKQKECRPEESVKSAELSRGKEVTRRHASFHRPSLRKTQIFTSTFHLKSKKQQNLCSYTTESRYLGTLKVLDQCTSQKEIHTEAADSLRAIIYQDWLKKKKQILQATLKTKKLEEKHKEEKKKEEELNKKEEAKTSFQAWKEKKTEDIKAKVKTKQEEDMKKQKENEEKVERKEIAKKAVFEKWKEEKDEHLKEKFMKQKQAEKKLKQKQEEEKEERKRDCNATFSKWNETKKEVILKKLKKERQQEKVQKEEEKYEKEEKEKMALEMYEKWLEKKERQEKRERKQRKVRAVLQDEPPPPWSPPNKIIFKKCF</sequence>
<organism evidence="2 3">
    <name type="scientific">Lepisosteus oculatus</name>
    <name type="common">Spotted gar</name>
    <dbReference type="NCBI Taxonomy" id="7918"/>
    <lineage>
        <taxon>Eukaryota</taxon>
        <taxon>Metazoa</taxon>
        <taxon>Chordata</taxon>
        <taxon>Craniata</taxon>
        <taxon>Vertebrata</taxon>
        <taxon>Euteleostomi</taxon>
        <taxon>Actinopterygii</taxon>
        <taxon>Neopterygii</taxon>
        <taxon>Holostei</taxon>
        <taxon>Semionotiformes</taxon>
        <taxon>Lepisosteidae</taxon>
        <taxon>Lepisosteus</taxon>
    </lineage>
</organism>
<dbReference type="PANTHER" id="PTHR14739">
    <property type="entry name" value="MICROTUBULE-ASSOCIATED PROTEIN 9"/>
    <property type="match status" value="1"/>
</dbReference>
<dbReference type="EMBL" id="AHAT01015366">
    <property type="status" value="NOT_ANNOTATED_CDS"/>
    <property type="molecule type" value="Genomic_DNA"/>
</dbReference>
<dbReference type="InterPro" id="IPR026106">
    <property type="entry name" value="MAP9"/>
</dbReference>
<dbReference type="Proteomes" id="UP000018468">
    <property type="component" value="Linkage group LG4"/>
</dbReference>
<feature type="compositionally biased region" description="Polar residues" evidence="1">
    <location>
        <begin position="136"/>
        <end position="152"/>
    </location>
</feature>
<dbReference type="PANTHER" id="PTHR14739:SF9">
    <property type="entry name" value="MICROTUBULE-ASSOCIATED PROTEIN 9"/>
    <property type="match status" value="1"/>
</dbReference>
<feature type="compositionally biased region" description="Basic and acidic residues" evidence="1">
    <location>
        <begin position="326"/>
        <end position="349"/>
    </location>
</feature>